<dbReference type="Proteomes" id="UP000282515">
    <property type="component" value="Unassembled WGS sequence"/>
</dbReference>
<dbReference type="InterPro" id="IPR029050">
    <property type="entry name" value="Immunoprotect_excell_Ig-like"/>
</dbReference>
<protein>
    <submittedName>
        <fullName evidence="4">DUF4352 domain-containing protein</fullName>
    </submittedName>
</protein>
<name>A0A3L8PI26_9ACTN</name>
<keyword evidence="5" id="KW-1185">Reference proteome</keyword>
<evidence type="ECO:0000256" key="1">
    <source>
        <dbReference type="ARBA" id="ARBA00022729"/>
    </source>
</evidence>
<proteinExistence type="predicted"/>
<evidence type="ECO:0000259" key="3">
    <source>
        <dbReference type="Pfam" id="PF11611"/>
    </source>
</evidence>
<dbReference type="EMBL" id="RDBF01000014">
    <property type="protein sequence ID" value="RLV54730.1"/>
    <property type="molecule type" value="Genomic_DNA"/>
</dbReference>
<evidence type="ECO:0000313" key="5">
    <source>
        <dbReference type="Proteomes" id="UP000282515"/>
    </source>
</evidence>
<dbReference type="InterPro" id="IPR029051">
    <property type="entry name" value="DUF4352"/>
</dbReference>
<organism evidence="4 5">
    <name type="scientific">Aeromicrobium phragmitis</name>
    <dbReference type="NCBI Taxonomy" id="2478914"/>
    <lineage>
        <taxon>Bacteria</taxon>
        <taxon>Bacillati</taxon>
        <taxon>Actinomycetota</taxon>
        <taxon>Actinomycetes</taxon>
        <taxon>Propionibacteriales</taxon>
        <taxon>Nocardioidaceae</taxon>
        <taxon>Aeromicrobium</taxon>
    </lineage>
</organism>
<feature type="domain" description="DUF4352" evidence="3">
    <location>
        <begin position="86"/>
        <end position="184"/>
    </location>
</feature>
<dbReference type="Gene3D" id="2.60.40.1240">
    <property type="match status" value="1"/>
</dbReference>
<reference evidence="4 5" key="1">
    <citation type="submission" date="2018-10" db="EMBL/GenBank/DDBJ databases">
        <title>Aeromicrobium sp. 9W16Y-2 whole genome shotgun sequence.</title>
        <authorList>
            <person name="Li F."/>
        </authorList>
    </citation>
    <scope>NUCLEOTIDE SEQUENCE [LARGE SCALE GENOMIC DNA]</scope>
    <source>
        <strain evidence="4 5">9W16Y-2</strain>
    </source>
</reference>
<accession>A0A3L8PI26</accession>
<feature type="region of interest" description="Disordered" evidence="2">
    <location>
        <begin position="49"/>
        <end position="93"/>
    </location>
</feature>
<keyword evidence="1" id="KW-0732">Signal</keyword>
<comment type="caution">
    <text evidence="4">The sequence shown here is derived from an EMBL/GenBank/DDBJ whole genome shotgun (WGS) entry which is preliminary data.</text>
</comment>
<sequence length="209" mass="22189">MHDNPKAAAKAAKAYAKATRPWYKKKRFIVPVALIALLVLVAALSGGEETTAAADDTDTTSESNEAAKGNDDSTAEVGSKDAPAPVGTPVRNKSAQYTVDSVEVRDSLGDFGNPPAGKYVVVTLSIENVKDETIQMSMEDFVLEVDGTEIATSSEAWMLDTAISYEDISPGLTKQGTIVFDVKPELAGQGVIKAQAFISMDEPVYLSLQ</sequence>
<dbReference type="AlphaFoldDB" id="A0A3L8PI26"/>
<evidence type="ECO:0000313" key="4">
    <source>
        <dbReference type="EMBL" id="RLV54730.1"/>
    </source>
</evidence>
<gene>
    <name evidence="4" type="ORF">D9V41_14885</name>
</gene>
<dbReference type="Pfam" id="PF11611">
    <property type="entry name" value="DUF4352"/>
    <property type="match status" value="1"/>
</dbReference>
<evidence type="ECO:0000256" key="2">
    <source>
        <dbReference type="SAM" id="MobiDB-lite"/>
    </source>
</evidence>